<organism evidence="2 3">
    <name type="scientific">Fulvivirga marina</name>
    <dbReference type="NCBI Taxonomy" id="2494733"/>
    <lineage>
        <taxon>Bacteria</taxon>
        <taxon>Pseudomonadati</taxon>
        <taxon>Bacteroidota</taxon>
        <taxon>Cytophagia</taxon>
        <taxon>Cytophagales</taxon>
        <taxon>Fulvivirgaceae</taxon>
        <taxon>Fulvivirga</taxon>
    </lineage>
</organism>
<keyword evidence="3" id="KW-1185">Reference proteome</keyword>
<name>A0A937FUX8_9BACT</name>
<keyword evidence="1" id="KW-0732">Signal</keyword>
<dbReference type="Proteomes" id="UP000614216">
    <property type="component" value="Unassembled WGS sequence"/>
</dbReference>
<comment type="caution">
    <text evidence="2">The sequence shown here is derived from an EMBL/GenBank/DDBJ whole genome shotgun (WGS) entry which is preliminary data.</text>
</comment>
<feature type="chain" id="PRO_5038072826" evidence="1">
    <location>
        <begin position="21"/>
        <end position="54"/>
    </location>
</feature>
<sequence>MKLRSVFIVLALIFSGLAFSSCSDESESIVPAPVSADEAAATVGTGGEDDDPMK</sequence>
<dbReference type="RefSeq" id="WP_202854948.1">
    <property type="nucleotide sequence ID" value="NZ_JAEUGD010000014.1"/>
</dbReference>
<evidence type="ECO:0000313" key="3">
    <source>
        <dbReference type="Proteomes" id="UP000614216"/>
    </source>
</evidence>
<dbReference type="AlphaFoldDB" id="A0A937FUX8"/>
<evidence type="ECO:0000313" key="2">
    <source>
        <dbReference type="EMBL" id="MBL6445402.1"/>
    </source>
</evidence>
<evidence type="ECO:0000256" key="1">
    <source>
        <dbReference type="SAM" id="SignalP"/>
    </source>
</evidence>
<dbReference type="PROSITE" id="PS51257">
    <property type="entry name" value="PROKAR_LIPOPROTEIN"/>
    <property type="match status" value="1"/>
</dbReference>
<dbReference type="EMBL" id="JAEUGD010000014">
    <property type="protein sequence ID" value="MBL6445402.1"/>
    <property type="molecule type" value="Genomic_DNA"/>
</dbReference>
<proteinExistence type="predicted"/>
<accession>A0A937FUX8</accession>
<gene>
    <name evidence="2" type="ORF">JMN32_03735</name>
</gene>
<protein>
    <submittedName>
        <fullName evidence="2">Uncharacterized protein</fullName>
    </submittedName>
</protein>
<feature type="signal peptide" evidence="1">
    <location>
        <begin position="1"/>
        <end position="20"/>
    </location>
</feature>
<reference evidence="2" key="1">
    <citation type="submission" date="2021-01" db="EMBL/GenBank/DDBJ databases">
        <title>Fulvivirga kasyanovii gen. nov., sp nov., a novel member of the phylum Bacteroidetes isolated from seawater in a mussel farm.</title>
        <authorList>
            <person name="Zhao L.-H."/>
            <person name="Wang Z.-J."/>
        </authorList>
    </citation>
    <scope>NUCLEOTIDE SEQUENCE</scope>
    <source>
        <strain evidence="2">29W222</strain>
    </source>
</reference>